<reference evidence="1 2" key="1">
    <citation type="submission" date="2023-11" db="EMBL/GenBank/DDBJ databases">
        <title>Draft genome of Azohydromonas lata strain H1 (DSM1123), a polyhydroxyalkanoate producer.</title>
        <authorList>
            <person name="Traversa D."/>
            <person name="D'Addabbo P."/>
            <person name="Pazzani C."/>
            <person name="Manzari C."/>
            <person name="Chiara M."/>
            <person name="Scrascia M."/>
        </authorList>
    </citation>
    <scope>NUCLEOTIDE SEQUENCE [LARGE SCALE GENOMIC DNA]</scope>
    <source>
        <strain evidence="1 2">H1</strain>
    </source>
</reference>
<evidence type="ECO:0000313" key="1">
    <source>
        <dbReference type="EMBL" id="MDZ5459526.1"/>
    </source>
</evidence>
<dbReference type="EMBL" id="JAXOJX010000045">
    <property type="protein sequence ID" value="MDZ5459526.1"/>
    <property type="molecule type" value="Genomic_DNA"/>
</dbReference>
<gene>
    <name evidence="1" type="ORF">SM757_23380</name>
</gene>
<dbReference type="RefSeq" id="WP_322467238.1">
    <property type="nucleotide sequence ID" value="NZ_JAXOJX010000045.1"/>
</dbReference>
<dbReference type="Pfam" id="PF13557">
    <property type="entry name" value="Phenol_MetA_deg"/>
    <property type="match status" value="1"/>
</dbReference>
<accession>A0ABU5IKX8</accession>
<sequence>MFQAETPFQYQALHGVPKRDALFNSYTRGRQNMRQKIHARRAVWAALITNAVGLSFAPAHAIDLDAGDYTALAPDTNVGLLYYQHARREQLYAQGNRLPLNGSLSSDIGIARGVHFMDIGGYIVNPQFLLPFGRLRGKGDLENLGSNSGVGDLILAAALFTSKPEDKTHFALMPYVWLPTGQYSRNDPLSLGENRWKFALQAGYSTPLSTKVTMDLMGDVTVFGKNDDADDGAGGRTTLKQKPLFDLQAHLRYHVDAATDLRFQVAHSLGGETKLADEWQDNRQSATRIKLGVGHFMTPQTQLLASYNRDLKVREGFKINNGIQLRLLHVF</sequence>
<proteinExistence type="predicted"/>
<organism evidence="1 2">
    <name type="scientific">Azohydromonas lata</name>
    <dbReference type="NCBI Taxonomy" id="45677"/>
    <lineage>
        <taxon>Bacteria</taxon>
        <taxon>Pseudomonadati</taxon>
        <taxon>Pseudomonadota</taxon>
        <taxon>Betaproteobacteria</taxon>
        <taxon>Burkholderiales</taxon>
        <taxon>Sphaerotilaceae</taxon>
        <taxon>Azohydromonas</taxon>
    </lineage>
</organism>
<evidence type="ECO:0000313" key="2">
    <source>
        <dbReference type="Proteomes" id="UP001293718"/>
    </source>
</evidence>
<dbReference type="InterPro" id="IPR025737">
    <property type="entry name" value="FApF"/>
</dbReference>
<name>A0ABU5IKX8_9BURK</name>
<keyword evidence="2" id="KW-1185">Reference proteome</keyword>
<dbReference type="Proteomes" id="UP001293718">
    <property type="component" value="Unassembled WGS sequence"/>
</dbReference>
<comment type="caution">
    <text evidence="1">The sequence shown here is derived from an EMBL/GenBank/DDBJ whole genome shotgun (WGS) entry which is preliminary data.</text>
</comment>
<protein>
    <submittedName>
        <fullName evidence="1">Transporter</fullName>
    </submittedName>
</protein>